<evidence type="ECO:0000313" key="3">
    <source>
        <dbReference type="Proteomes" id="UP000295781"/>
    </source>
</evidence>
<dbReference type="Proteomes" id="UP000295781">
    <property type="component" value="Chromosome"/>
</dbReference>
<reference evidence="2 3" key="1">
    <citation type="submission" date="2015-09" db="EMBL/GenBank/DDBJ databases">
        <title>Sorangium comparison.</title>
        <authorList>
            <person name="Zaburannyi N."/>
            <person name="Bunk B."/>
            <person name="Overmann J."/>
            <person name="Mueller R."/>
        </authorList>
    </citation>
    <scope>NUCLEOTIDE SEQUENCE [LARGE SCALE GENOMIC DNA]</scope>
    <source>
        <strain evidence="2 3">So ceGT47</strain>
    </source>
</reference>
<evidence type="ECO:0000259" key="1">
    <source>
        <dbReference type="PROSITE" id="PS50987"/>
    </source>
</evidence>
<dbReference type="PANTHER" id="PTHR38600:SF1">
    <property type="entry name" value="TRANSCRIPTIONAL REGULATORY PROTEIN"/>
    <property type="match status" value="1"/>
</dbReference>
<protein>
    <submittedName>
        <fullName evidence="2">ArsR family transcriptional regulator</fullName>
    </submittedName>
</protein>
<evidence type="ECO:0000313" key="2">
    <source>
        <dbReference type="EMBL" id="AUX27170.1"/>
    </source>
</evidence>
<dbReference type="PROSITE" id="PS50987">
    <property type="entry name" value="HTH_ARSR_2"/>
    <property type="match status" value="1"/>
</dbReference>
<dbReference type="EMBL" id="CP012670">
    <property type="protein sequence ID" value="AUX27170.1"/>
    <property type="molecule type" value="Genomic_DNA"/>
</dbReference>
<proteinExistence type="predicted"/>
<name>A0A4P2QBS9_SORCE</name>
<dbReference type="AlphaFoldDB" id="A0A4P2QBS9"/>
<dbReference type="SUPFAM" id="SSF46785">
    <property type="entry name" value="Winged helix' DNA-binding domain"/>
    <property type="match status" value="1"/>
</dbReference>
<accession>A0A4P2QBS9</accession>
<dbReference type="RefSeq" id="WP_129355251.1">
    <property type="nucleotide sequence ID" value="NZ_CP012670.1"/>
</dbReference>
<dbReference type="InterPro" id="IPR036390">
    <property type="entry name" value="WH_DNA-bd_sf"/>
</dbReference>
<dbReference type="CDD" id="cd00090">
    <property type="entry name" value="HTH_ARSR"/>
    <property type="match status" value="1"/>
</dbReference>
<sequence>MLNHGPAADVFHALGDPTRRALVEALGKGAKSVSELAAPLGISLAAVVQHIGVLEKSGLVRTEKVGRVRTCRMDPRGLNELERWISQRRAEWNRHLDKLDEYLLAEELERKGNAQ</sequence>
<gene>
    <name evidence="2" type="primary">arsR</name>
    <name evidence="2" type="ORF">SOCEGT47_077510</name>
</gene>
<dbReference type="GO" id="GO:0003700">
    <property type="term" value="F:DNA-binding transcription factor activity"/>
    <property type="evidence" value="ECO:0007669"/>
    <property type="project" value="InterPro"/>
</dbReference>
<dbReference type="InterPro" id="IPR001845">
    <property type="entry name" value="HTH_ArsR_DNA-bd_dom"/>
</dbReference>
<dbReference type="Pfam" id="PF12840">
    <property type="entry name" value="HTH_20"/>
    <property type="match status" value="1"/>
</dbReference>
<dbReference type="InterPro" id="IPR036388">
    <property type="entry name" value="WH-like_DNA-bd_sf"/>
</dbReference>
<dbReference type="PRINTS" id="PR00778">
    <property type="entry name" value="HTHARSR"/>
</dbReference>
<dbReference type="NCBIfam" id="NF033788">
    <property type="entry name" value="HTH_metalloreg"/>
    <property type="match status" value="1"/>
</dbReference>
<feature type="domain" description="HTH arsR-type" evidence="1">
    <location>
        <begin position="1"/>
        <end position="93"/>
    </location>
</feature>
<dbReference type="InterPro" id="IPR011991">
    <property type="entry name" value="ArsR-like_HTH"/>
</dbReference>
<dbReference type="OrthoDB" id="9790747at2"/>
<dbReference type="SMART" id="SM00418">
    <property type="entry name" value="HTH_ARSR"/>
    <property type="match status" value="1"/>
</dbReference>
<dbReference type="PANTHER" id="PTHR38600">
    <property type="entry name" value="TRANSCRIPTIONAL REGULATORY PROTEIN"/>
    <property type="match status" value="1"/>
</dbReference>
<dbReference type="Gene3D" id="1.10.10.10">
    <property type="entry name" value="Winged helix-like DNA-binding domain superfamily/Winged helix DNA-binding domain"/>
    <property type="match status" value="1"/>
</dbReference>
<organism evidence="2 3">
    <name type="scientific">Sorangium cellulosum</name>
    <name type="common">Polyangium cellulosum</name>
    <dbReference type="NCBI Taxonomy" id="56"/>
    <lineage>
        <taxon>Bacteria</taxon>
        <taxon>Pseudomonadati</taxon>
        <taxon>Myxococcota</taxon>
        <taxon>Polyangia</taxon>
        <taxon>Polyangiales</taxon>
        <taxon>Polyangiaceae</taxon>
        <taxon>Sorangium</taxon>
    </lineage>
</organism>